<dbReference type="Pfam" id="PF13525">
    <property type="entry name" value="YfiO"/>
    <property type="match status" value="1"/>
</dbReference>
<dbReference type="HAMAP" id="MF_02066">
    <property type="entry name" value="CpoB"/>
    <property type="match status" value="1"/>
</dbReference>
<proteinExistence type="inferred from homology"/>
<evidence type="ECO:0000259" key="4">
    <source>
        <dbReference type="Pfam" id="PF13525"/>
    </source>
</evidence>
<dbReference type="NCBIfam" id="TIGR02795">
    <property type="entry name" value="tol_pal_ybgF"/>
    <property type="match status" value="1"/>
</dbReference>
<protein>
    <recommendedName>
        <fullName evidence="4">Outer membrane lipoprotein BamD-like domain-containing protein</fullName>
    </recommendedName>
</protein>
<evidence type="ECO:0000256" key="3">
    <source>
        <dbReference type="ARBA" id="ARBA00022803"/>
    </source>
</evidence>
<dbReference type="PANTHER" id="PTHR44943:SF8">
    <property type="entry name" value="TPR REPEAT-CONTAINING PROTEIN MJ0263"/>
    <property type="match status" value="1"/>
</dbReference>
<dbReference type="InterPro" id="IPR011990">
    <property type="entry name" value="TPR-like_helical_dom_sf"/>
</dbReference>
<dbReference type="SMART" id="SM00028">
    <property type="entry name" value="TPR"/>
    <property type="match status" value="2"/>
</dbReference>
<evidence type="ECO:0000256" key="2">
    <source>
        <dbReference type="ARBA" id="ARBA00022737"/>
    </source>
</evidence>
<dbReference type="InterPro" id="IPR051685">
    <property type="entry name" value="Ycf3/AcsC/BcsC/TPR_MFPF"/>
</dbReference>
<dbReference type="InterPro" id="IPR039565">
    <property type="entry name" value="BamD-like"/>
</dbReference>
<dbReference type="PANTHER" id="PTHR44943">
    <property type="entry name" value="CELLULOSE SYNTHASE OPERON PROTEIN C"/>
    <property type="match status" value="1"/>
</dbReference>
<dbReference type="InterPro" id="IPR019734">
    <property type="entry name" value="TPR_rpt"/>
</dbReference>
<organism evidence="5">
    <name type="scientific">marine metagenome</name>
    <dbReference type="NCBI Taxonomy" id="408172"/>
    <lineage>
        <taxon>unclassified sequences</taxon>
        <taxon>metagenomes</taxon>
        <taxon>ecological metagenomes</taxon>
    </lineage>
</organism>
<feature type="domain" description="Outer membrane lipoprotein BamD-like" evidence="4">
    <location>
        <begin position="160"/>
        <end position="281"/>
    </location>
</feature>
<dbReference type="GO" id="GO:0051301">
    <property type="term" value="P:cell division"/>
    <property type="evidence" value="ECO:0007669"/>
    <property type="project" value="InterPro"/>
</dbReference>
<evidence type="ECO:0000256" key="1">
    <source>
        <dbReference type="ARBA" id="ARBA00022729"/>
    </source>
</evidence>
<sequence length="286" mass="31671">MARKRLSITLLTLFLFLSFGLKMASAADREQQQIMADLRMLQLQTQELHTTMLALADAIQNVNVTVTEQASISRKTFADTQVMMNTVGDGIRILREKLDDTNVRVASFSQEIEALRVSIPRMPIPTTDDSLAEQPTSLEAETVAAAPVAPASPTTIPGVSPQRLYDMAFADYAAGQWALAITGFEAYITAFPRSTQADDAQFYIGQTYYNDGKYQDAQEAFNTAITTYPDGDVLPEAYYKRGLSLDRQGDTEEALASFQILIDRYPNSTMTTLAQQAINRLTRPAR</sequence>
<gene>
    <name evidence="5" type="ORF">METZ01_LOCUS152976</name>
</gene>
<keyword evidence="2" id="KW-0677">Repeat</keyword>
<dbReference type="AlphaFoldDB" id="A0A382AG62"/>
<dbReference type="InterPro" id="IPR014162">
    <property type="entry name" value="CpoB_C"/>
</dbReference>
<dbReference type="SUPFAM" id="SSF48452">
    <property type="entry name" value="TPR-like"/>
    <property type="match status" value="1"/>
</dbReference>
<keyword evidence="3" id="KW-0802">TPR repeat</keyword>
<dbReference type="InterPro" id="IPR034706">
    <property type="entry name" value="CpoB"/>
</dbReference>
<dbReference type="Gene3D" id="1.25.40.10">
    <property type="entry name" value="Tetratricopeptide repeat domain"/>
    <property type="match status" value="1"/>
</dbReference>
<dbReference type="PROSITE" id="PS50005">
    <property type="entry name" value="TPR"/>
    <property type="match status" value="2"/>
</dbReference>
<reference evidence="5" key="1">
    <citation type="submission" date="2018-05" db="EMBL/GenBank/DDBJ databases">
        <authorList>
            <person name="Lanie J.A."/>
            <person name="Ng W.-L."/>
            <person name="Kazmierczak K.M."/>
            <person name="Andrzejewski T.M."/>
            <person name="Davidsen T.M."/>
            <person name="Wayne K.J."/>
            <person name="Tettelin H."/>
            <person name="Glass J.I."/>
            <person name="Rusch D."/>
            <person name="Podicherti R."/>
            <person name="Tsui H.-C.T."/>
            <person name="Winkler M.E."/>
        </authorList>
    </citation>
    <scope>NUCLEOTIDE SEQUENCE</scope>
</reference>
<dbReference type="EMBL" id="UINC01025121">
    <property type="protein sequence ID" value="SVB00122.1"/>
    <property type="molecule type" value="Genomic_DNA"/>
</dbReference>
<evidence type="ECO:0000313" key="5">
    <source>
        <dbReference type="EMBL" id="SVB00122.1"/>
    </source>
</evidence>
<keyword evidence="1" id="KW-0732">Signal</keyword>
<accession>A0A382AG62</accession>
<name>A0A382AG62_9ZZZZ</name>